<keyword evidence="1" id="KW-0732">Signal</keyword>
<keyword evidence="3" id="KW-1185">Reference proteome</keyword>
<dbReference type="InterPro" id="IPR008979">
    <property type="entry name" value="Galactose-bd-like_sf"/>
</dbReference>
<dbReference type="RefSeq" id="WP_249313682.1">
    <property type="nucleotide sequence ID" value="NZ_JACRSU010000005.1"/>
</dbReference>
<dbReference type="EMBL" id="JACRSU010000005">
    <property type="protein sequence ID" value="MBC8541654.1"/>
    <property type="molecule type" value="Genomic_DNA"/>
</dbReference>
<name>A0A926HZ05_9FIRM</name>
<dbReference type="AlphaFoldDB" id="A0A926HZ05"/>
<evidence type="ECO:0000256" key="1">
    <source>
        <dbReference type="SAM" id="SignalP"/>
    </source>
</evidence>
<feature type="signal peptide" evidence="1">
    <location>
        <begin position="1"/>
        <end position="25"/>
    </location>
</feature>
<gene>
    <name evidence="2" type="ORF">H8698_11760</name>
</gene>
<dbReference type="Gene3D" id="2.60.120.260">
    <property type="entry name" value="Galactose-binding domain-like"/>
    <property type="match status" value="3"/>
</dbReference>
<feature type="chain" id="PRO_5039263753" evidence="1">
    <location>
        <begin position="26"/>
        <end position="1126"/>
    </location>
</feature>
<reference evidence="2" key="1">
    <citation type="submission" date="2020-08" db="EMBL/GenBank/DDBJ databases">
        <title>Genome public.</title>
        <authorList>
            <person name="Liu C."/>
            <person name="Sun Q."/>
        </authorList>
    </citation>
    <scope>NUCLEOTIDE SEQUENCE</scope>
    <source>
        <strain evidence="2">H8</strain>
    </source>
</reference>
<evidence type="ECO:0000313" key="3">
    <source>
        <dbReference type="Proteomes" id="UP000611762"/>
    </source>
</evidence>
<dbReference type="SUPFAM" id="SSF49785">
    <property type="entry name" value="Galactose-binding domain-like"/>
    <property type="match status" value="1"/>
</dbReference>
<organism evidence="2 3">
    <name type="scientific">Congzhengia minquanensis</name>
    <dbReference type="NCBI Taxonomy" id="2763657"/>
    <lineage>
        <taxon>Bacteria</taxon>
        <taxon>Bacillati</taxon>
        <taxon>Bacillota</taxon>
        <taxon>Clostridia</taxon>
        <taxon>Eubacteriales</taxon>
        <taxon>Oscillospiraceae</taxon>
        <taxon>Congzhengia</taxon>
    </lineage>
</organism>
<sequence length="1126" mass="122080">MKKILSTVLVFSIVFLSMVIPQVSAADEYDVKYLSDNFIRIENTEPAFEAGVARSFTVDIPAAGDYAIFVGQTGPVKTAIQADFAQTAEVTGGDPVALSVGDLKTESDGYKNTYSRIGAVAGKSESAALYAGACTVTVTSSVAATIPYIDIKCTDVTLNGGKRAIYPGDYTTYSYVGYYGHINGEMCAGDNHDLIAGYDYWGDLSDATLSAPYAITRKIHFNGGTNGVYTLNVTKAGNYNLSILANYYAYNVSTEATEDKSGSMALFFDDTEIYTHEDTIPCKANGGTNDHLPDHWHNPGTIFIPEGTHTLKITSNGFGTYVKHILFEEVVESNDKIVNVDNNLTRIEIDAATKTIEDGALKVVEFSVPVSGNYIFYVYKTKDYAGTISTAIINKSSMENVFAYNDKLLAGKQYVKVGKSTTLPVLLEQDVKYELTVASNGAAIDIDYIDVMCVDLPVNGKTSIPSHYAVNVSDMDDGHLNNTDQAKNMPTPGYALIGDFNSELLSSRRETFPISLHLDNGKWIEYSLDVKTPGLYSVKIVANTYPSGGPVKDSEEIKEINEQLKYSVNGTLIGTVPYSNNTADDLIFTMPSVYLGAGNQTIRFDHPATPKIAGFYFKEILIDPSTESNIIDATTLPAEFNGTSISSITGSTSGRMINLNAGESVTFKFKSGAFDSADLKMIESAVPQNASVTYVVDEEAPQTVTINQLGKIFEAKDIAEGPHTITITSNTAGVGIARLLLCEHSDDVAQGTTIDVPARSIRTAIGLDYGVILGGTAVVDPDNGVYTITGPGEYQFKLNIADGGYYTMYANAMMYQNSFTISIDGNDVTTKMYQDTSNPNNIRDSLPVKLKRLSNPIYLNAGEHEFIIHVLDGNFAEIHNMELQRTDGPISTDITNETIIPAWNHSSWRNLSNGWYFPHQDGQGGKLTVGIYSDLRNIVVEGSAEYTFDVTVEESGYYNYGLYYTNPENQTVFHYVIDDVTYELSGTSGSTTKLSSTEAIYLEKGKHTVTISKKSSAGGTVRVFALTFAKSTGNVITLDTAASKATFEVDFGKTVTGTVITALYQDNQLVGVVTTSINEKQNVVVGVPYNSSPDTAKVMVWGNLINIKPIEGAATYTSASPEWKTK</sequence>
<evidence type="ECO:0000313" key="2">
    <source>
        <dbReference type="EMBL" id="MBC8541654.1"/>
    </source>
</evidence>
<comment type="caution">
    <text evidence="2">The sequence shown here is derived from an EMBL/GenBank/DDBJ whole genome shotgun (WGS) entry which is preliminary data.</text>
</comment>
<proteinExistence type="predicted"/>
<protein>
    <submittedName>
        <fullName evidence="2">Uncharacterized protein</fullName>
    </submittedName>
</protein>
<dbReference type="Proteomes" id="UP000611762">
    <property type="component" value="Unassembled WGS sequence"/>
</dbReference>
<accession>A0A926HZ05</accession>